<evidence type="ECO:0000256" key="1">
    <source>
        <dbReference type="ARBA" id="ARBA00007734"/>
    </source>
</evidence>
<evidence type="ECO:0000259" key="2">
    <source>
        <dbReference type="Pfam" id="PF01464"/>
    </source>
</evidence>
<dbReference type="PANTHER" id="PTHR37423">
    <property type="entry name" value="SOLUBLE LYTIC MUREIN TRANSGLYCOSYLASE-RELATED"/>
    <property type="match status" value="1"/>
</dbReference>
<dbReference type="CDD" id="cd13400">
    <property type="entry name" value="LT_IagB-like"/>
    <property type="match status" value="1"/>
</dbReference>
<dbReference type="PANTHER" id="PTHR37423:SF2">
    <property type="entry name" value="MEMBRANE-BOUND LYTIC MUREIN TRANSGLYCOSYLASE C"/>
    <property type="match status" value="1"/>
</dbReference>
<protein>
    <submittedName>
        <fullName evidence="3">Lytic transglycosylase domain-containing protein</fullName>
    </submittedName>
</protein>
<gene>
    <name evidence="3" type="ORF">ENN04_02195</name>
</gene>
<feature type="domain" description="Transglycosylase SLT" evidence="2">
    <location>
        <begin position="44"/>
        <end position="154"/>
    </location>
</feature>
<organism evidence="3">
    <name type="scientific">Thermocrinis ruber</name>
    <dbReference type="NCBI Taxonomy" id="75906"/>
    <lineage>
        <taxon>Bacteria</taxon>
        <taxon>Pseudomonadati</taxon>
        <taxon>Aquificota</taxon>
        <taxon>Aquificia</taxon>
        <taxon>Aquificales</taxon>
        <taxon>Aquificaceae</taxon>
        <taxon>Thermocrinis</taxon>
    </lineage>
</organism>
<comment type="similarity">
    <text evidence="1">Belongs to the transglycosylase Slt family.</text>
</comment>
<proteinExistence type="inferred from homology"/>
<dbReference type="Pfam" id="PF01464">
    <property type="entry name" value="SLT"/>
    <property type="match status" value="1"/>
</dbReference>
<comment type="caution">
    <text evidence="3">The sequence shown here is derived from an EMBL/GenBank/DDBJ whole genome shotgun (WGS) entry which is preliminary data.</text>
</comment>
<name>A0A7C5X0J7_9AQUI</name>
<dbReference type="EMBL" id="DSAC01000025">
    <property type="protein sequence ID" value="HHO73431.1"/>
    <property type="molecule type" value="Genomic_DNA"/>
</dbReference>
<dbReference type="InterPro" id="IPR023346">
    <property type="entry name" value="Lysozyme-like_dom_sf"/>
</dbReference>
<reference evidence="3" key="1">
    <citation type="journal article" date="2020" name="mSystems">
        <title>Genome- and Community-Level Interaction Insights into Carbon Utilization and Element Cycling Functions of Hydrothermarchaeota in Hydrothermal Sediment.</title>
        <authorList>
            <person name="Zhou Z."/>
            <person name="Liu Y."/>
            <person name="Xu W."/>
            <person name="Pan J."/>
            <person name="Luo Z.H."/>
            <person name="Li M."/>
        </authorList>
    </citation>
    <scope>NUCLEOTIDE SEQUENCE [LARGE SCALE GENOMIC DNA]</scope>
    <source>
        <strain evidence="3">SpSt-114</strain>
    </source>
</reference>
<dbReference type="AlphaFoldDB" id="A0A7C5X0J7"/>
<evidence type="ECO:0000313" key="3">
    <source>
        <dbReference type="EMBL" id="HHO73431.1"/>
    </source>
</evidence>
<sequence>MRIEWGDLPLKTTRAGHIQRERESFEKVLEEVSSGKNTTSIPALVEKASLKYGIPKEILMAIISVESGFNPRAYNKNKDGTEDRGLMQVNYQHNLSLMKEYGITDPEQLYDPELNIEIGARILYENYKRFGNWVMAIKAYNGLKADNWDYVRKVLNKVSEFRRSY</sequence>
<dbReference type="Gene3D" id="1.10.530.10">
    <property type="match status" value="1"/>
</dbReference>
<dbReference type="SUPFAM" id="SSF53955">
    <property type="entry name" value="Lysozyme-like"/>
    <property type="match status" value="1"/>
</dbReference>
<accession>A0A7C5X0J7</accession>
<dbReference type="InterPro" id="IPR008258">
    <property type="entry name" value="Transglycosylase_SLT_dom_1"/>
</dbReference>